<evidence type="ECO:0000259" key="1">
    <source>
        <dbReference type="Pfam" id="PF08267"/>
    </source>
</evidence>
<evidence type="ECO:0000313" key="3">
    <source>
        <dbReference type="Proteomes" id="UP001231915"/>
    </source>
</evidence>
<protein>
    <recommendedName>
        <fullName evidence="1">Cobalamin-independent methionine synthase MetE N-terminal domain-containing protein</fullName>
    </recommendedName>
</protein>
<dbReference type="SUPFAM" id="SSF51726">
    <property type="entry name" value="UROD/MetE-like"/>
    <property type="match status" value="1"/>
</dbReference>
<organism evidence="2 3">
    <name type="scientific">Pseudoalteromonas obscura</name>
    <dbReference type="NCBI Taxonomy" id="3048491"/>
    <lineage>
        <taxon>Bacteria</taxon>
        <taxon>Pseudomonadati</taxon>
        <taxon>Pseudomonadota</taxon>
        <taxon>Gammaproteobacteria</taxon>
        <taxon>Alteromonadales</taxon>
        <taxon>Pseudoalteromonadaceae</taxon>
        <taxon>Pseudoalteromonas</taxon>
    </lineage>
</organism>
<name>A0ABT7EIE7_9GAMM</name>
<dbReference type="InterPro" id="IPR038071">
    <property type="entry name" value="UROD/MetE-like_sf"/>
</dbReference>
<proteinExistence type="predicted"/>
<feature type="domain" description="Cobalamin-independent methionine synthase MetE N-terminal" evidence="1">
    <location>
        <begin position="5"/>
        <end position="56"/>
    </location>
</feature>
<dbReference type="EMBL" id="JASJUT010000002">
    <property type="protein sequence ID" value="MDK2594804.1"/>
    <property type="molecule type" value="Genomic_DNA"/>
</dbReference>
<sequence length="69" mass="8108">MVTIHNIGFPRIGKKRELKFALESYRAGKISRTELIEKGRAIRAENWLYRQSKVLSYYLSETLLGVIMY</sequence>
<comment type="caution">
    <text evidence="2">The sequence shown here is derived from an EMBL/GenBank/DDBJ whole genome shotgun (WGS) entry which is preliminary data.</text>
</comment>
<dbReference type="Proteomes" id="UP001231915">
    <property type="component" value="Unassembled WGS sequence"/>
</dbReference>
<gene>
    <name evidence="2" type="ORF">QNM18_06985</name>
</gene>
<reference evidence="2 3" key="1">
    <citation type="submission" date="2023-05" db="EMBL/GenBank/DDBJ databases">
        <title>Pseudoalteromonas ardens sp. nov., Pseudoalteromonas obscura sp. nov., and Pseudoalteromonas umbrosa sp. nov., isolated from the coral Montipora capitata.</title>
        <authorList>
            <person name="Thomas E.M."/>
            <person name="Smith E.M."/>
            <person name="Papke E."/>
            <person name="Shlafstein M.D."/>
            <person name="Oline D.K."/>
            <person name="Videau P."/>
            <person name="Saw J.H."/>
            <person name="Strangman W.K."/>
            <person name="Ushijima B."/>
        </authorList>
    </citation>
    <scope>NUCLEOTIDE SEQUENCE [LARGE SCALE GENOMIC DNA]</scope>
    <source>
        <strain evidence="2 3">P94</strain>
    </source>
</reference>
<keyword evidence="3" id="KW-1185">Reference proteome</keyword>
<dbReference type="InterPro" id="IPR013215">
    <property type="entry name" value="Cbl-indep_Met_Synth_N"/>
</dbReference>
<dbReference type="Gene3D" id="3.20.20.210">
    <property type="match status" value="1"/>
</dbReference>
<accession>A0ABT7EIE7</accession>
<dbReference type="Pfam" id="PF08267">
    <property type="entry name" value="Meth_synt_1"/>
    <property type="match status" value="1"/>
</dbReference>
<evidence type="ECO:0000313" key="2">
    <source>
        <dbReference type="EMBL" id="MDK2594804.1"/>
    </source>
</evidence>